<keyword evidence="3" id="KW-1185">Reference proteome</keyword>
<feature type="region of interest" description="Disordered" evidence="1">
    <location>
        <begin position="281"/>
        <end position="321"/>
    </location>
</feature>
<sequence length="402" mass="44972">METTMEAVKNAWLCTISKKSSRKAAANNLSRFVQFLQRERGSTEDEALSVIRSEEVRSLVPGFAASLNKATAAVTLSAVNSFRNSGRDNVKPLGQFEPVASEAIVRLVFPYNVLALIISHTGMTAISARDIDISERALQLPEELAAWIVFSKASSALSHVAPSTFSEALKQVGLSVNQLRYAPPVHVDVNQLKTREIERERRTGRPRDLTKVRKVIMDKRISLTDDQFRHQLANSHLTTLQRPTIFDLNPEITSSADLVPPMLDGWLYNRLKARMIELHDTKKKERQSEADKEAEFGSLTRETEMPEGEREGDTDEEAVSDEPAYQAEWMHYEVPAREESEEGAFGEEVDLCKSADEEPKIDHDEHGGEVAGRDGDGEIQENVIDEERSESDTADSIVFSFI</sequence>
<evidence type="ECO:0000256" key="1">
    <source>
        <dbReference type="SAM" id="MobiDB-lite"/>
    </source>
</evidence>
<feature type="region of interest" description="Disordered" evidence="1">
    <location>
        <begin position="355"/>
        <end position="402"/>
    </location>
</feature>
<proteinExistence type="predicted"/>
<feature type="compositionally biased region" description="Basic and acidic residues" evidence="1">
    <location>
        <begin position="355"/>
        <end position="376"/>
    </location>
</feature>
<accession>A0A8J6AZ05</accession>
<comment type="caution">
    <text evidence="2">The sequence shown here is derived from an EMBL/GenBank/DDBJ whole genome shotgun (WGS) entry which is preliminary data.</text>
</comment>
<dbReference type="AlphaFoldDB" id="A0A8J6AZ05"/>
<dbReference type="Proteomes" id="UP000717585">
    <property type="component" value="Unassembled WGS sequence"/>
</dbReference>
<reference evidence="2" key="1">
    <citation type="submission" date="2021-05" db="EMBL/GenBank/DDBJ databases">
        <title>A free-living protist that lacks canonical eukaryotic 1 DNA replication and segregation systems.</title>
        <authorList>
            <person name="Salas-Leiva D.E."/>
            <person name="Tromer E.C."/>
            <person name="Curtis B.A."/>
            <person name="Jerlstrom-Hultqvist J."/>
            <person name="Kolisko M."/>
            <person name="Yi Z."/>
            <person name="Salas-Leiva J.S."/>
            <person name="Gallot-Lavallee L."/>
            <person name="Kops G.J.P.L."/>
            <person name="Archibald J.M."/>
            <person name="Simpson A.G.B."/>
            <person name="Roger A.J."/>
        </authorList>
    </citation>
    <scope>NUCLEOTIDE SEQUENCE</scope>
    <source>
        <strain evidence="2">BICM</strain>
    </source>
</reference>
<dbReference type="EMBL" id="JAHDYR010000046">
    <property type="protein sequence ID" value="KAG9391893.1"/>
    <property type="molecule type" value="Genomic_DNA"/>
</dbReference>
<gene>
    <name evidence="2" type="ORF">J8273_6818</name>
</gene>
<protein>
    <submittedName>
        <fullName evidence="2">Uncharacterized protein</fullName>
    </submittedName>
</protein>
<organism evidence="2 3">
    <name type="scientific">Carpediemonas membranifera</name>
    <dbReference type="NCBI Taxonomy" id="201153"/>
    <lineage>
        <taxon>Eukaryota</taxon>
        <taxon>Metamonada</taxon>
        <taxon>Carpediemonas-like organisms</taxon>
        <taxon>Carpediemonas</taxon>
    </lineage>
</organism>
<evidence type="ECO:0000313" key="3">
    <source>
        <dbReference type="Proteomes" id="UP000717585"/>
    </source>
</evidence>
<evidence type="ECO:0000313" key="2">
    <source>
        <dbReference type="EMBL" id="KAG9391893.1"/>
    </source>
</evidence>
<feature type="compositionally biased region" description="Acidic residues" evidence="1">
    <location>
        <begin position="377"/>
        <end position="393"/>
    </location>
</feature>
<feature type="compositionally biased region" description="Basic and acidic residues" evidence="1">
    <location>
        <begin position="281"/>
        <end position="311"/>
    </location>
</feature>
<name>A0A8J6AZ05_9EUKA</name>